<feature type="compositionally biased region" description="Basic and acidic residues" evidence="1">
    <location>
        <begin position="186"/>
        <end position="215"/>
    </location>
</feature>
<dbReference type="AlphaFoldDB" id="A0AAN6SA66"/>
<feature type="transmembrane region" description="Helical" evidence="2">
    <location>
        <begin position="128"/>
        <end position="149"/>
    </location>
</feature>
<protein>
    <recommendedName>
        <fullName evidence="3">DUF7598 domain-containing protein</fullName>
    </recommendedName>
</protein>
<keyword evidence="2" id="KW-0472">Membrane</keyword>
<feature type="region of interest" description="Disordered" evidence="1">
    <location>
        <begin position="179"/>
        <end position="216"/>
    </location>
</feature>
<evidence type="ECO:0000256" key="1">
    <source>
        <dbReference type="SAM" id="MobiDB-lite"/>
    </source>
</evidence>
<keyword evidence="2" id="KW-0812">Transmembrane</keyword>
<evidence type="ECO:0000313" key="4">
    <source>
        <dbReference type="EMBL" id="KAK3946174.1"/>
    </source>
</evidence>
<evidence type="ECO:0000313" key="5">
    <source>
        <dbReference type="Proteomes" id="UP001303473"/>
    </source>
</evidence>
<keyword evidence="2" id="KW-1133">Transmembrane helix</keyword>
<reference evidence="5" key="1">
    <citation type="journal article" date="2023" name="Mol. Phylogenet. Evol.">
        <title>Genome-scale phylogeny and comparative genomics of the fungal order Sordariales.</title>
        <authorList>
            <person name="Hensen N."/>
            <person name="Bonometti L."/>
            <person name="Westerberg I."/>
            <person name="Brannstrom I.O."/>
            <person name="Guillou S."/>
            <person name="Cros-Aarteil S."/>
            <person name="Calhoun S."/>
            <person name="Haridas S."/>
            <person name="Kuo A."/>
            <person name="Mondo S."/>
            <person name="Pangilinan J."/>
            <person name="Riley R."/>
            <person name="LaButti K."/>
            <person name="Andreopoulos B."/>
            <person name="Lipzen A."/>
            <person name="Chen C."/>
            <person name="Yan M."/>
            <person name="Daum C."/>
            <person name="Ng V."/>
            <person name="Clum A."/>
            <person name="Steindorff A."/>
            <person name="Ohm R.A."/>
            <person name="Martin F."/>
            <person name="Silar P."/>
            <person name="Natvig D.O."/>
            <person name="Lalanne C."/>
            <person name="Gautier V."/>
            <person name="Ament-Velasquez S.L."/>
            <person name="Kruys A."/>
            <person name="Hutchinson M.I."/>
            <person name="Powell A.J."/>
            <person name="Barry K."/>
            <person name="Miller A.N."/>
            <person name="Grigoriev I.V."/>
            <person name="Debuchy R."/>
            <person name="Gladieux P."/>
            <person name="Hiltunen Thoren M."/>
            <person name="Johannesson H."/>
        </authorList>
    </citation>
    <scope>NUCLEOTIDE SEQUENCE [LARGE SCALE GENOMIC DNA]</scope>
    <source>
        <strain evidence="5">CBS 340.73</strain>
    </source>
</reference>
<accession>A0AAN6SA66</accession>
<dbReference type="InterPro" id="IPR056019">
    <property type="entry name" value="DUF7598"/>
</dbReference>
<feature type="region of interest" description="Disordered" evidence="1">
    <location>
        <begin position="236"/>
        <end position="301"/>
    </location>
</feature>
<sequence length="301" mass="33131">MLNLAKHAKVRGSGHLVLNVLRAFTIIGLGGVMASCWIMVVMSGLTGQFYFFDAMSHLAVFFISVFLVLSEVNLFKRYFKRNWPVLSPTHSHAFLGLALVTIGCSVLGDLSKPAYSIDNLDLPMWRVIIASGVLSLTFGFFNLVAALIFRDSGNGITSRMIREDGNLASADKHSKGYYDNYSPGYSRRDDFSSRRTPSDAYRQKEETSGGRRDGMRAAAKRLSKVFDVGPLGRSKTDISKPIISRPMPVSDVESGGGGDDDQLSEDSRQSPILPDVQRPPSVLHPVHTNGSRYSAANMERF</sequence>
<organism evidence="4 5">
    <name type="scientific">Diplogelasinospora grovesii</name>
    <dbReference type="NCBI Taxonomy" id="303347"/>
    <lineage>
        <taxon>Eukaryota</taxon>
        <taxon>Fungi</taxon>
        <taxon>Dikarya</taxon>
        <taxon>Ascomycota</taxon>
        <taxon>Pezizomycotina</taxon>
        <taxon>Sordariomycetes</taxon>
        <taxon>Sordariomycetidae</taxon>
        <taxon>Sordariales</taxon>
        <taxon>Diplogelasinosporaceae</taxon>
        <taxon>Diplogelasinospora</taxon>
    </lineage>
</organism>
<feature type="transmembrane region" description="Helical" evidence="2">
    <location>
        <begin position="20"/>
        <end position="43"/>
    </location>
</feature>
<proteinExistence type="predicted"/>
<evidence type="ECO:0000259" key="3">
    <source>
        <dbReference type="Pfam" id="PF24535"/>
    </source>
</evidence>
<feature type="transmembrane region" description="Helical" evidence="2">
    <location>
        <begin position="90"/>
        <end position="108"/>
    </location>
</feature>
<dbReference type="Proteomes" id="UP001303473">
    <property type="component" value="Unassembled WGS sequence"/>
</dbReference>
<feature type="domain" description="DUF7598" evidence="3">
    <location>
        <begin position="14"/>
        <end position="148"/>
    </location>
</feature>
<comment type="caution">
    <text evidence="4">The sequence shown here is derived from an EMBL/GenBank/DDBJ whole genome shotgun (WGS) entry which is preliminary data.</text>
</comment>
<feature type="transmembrane region" description="Helical" evidence="2">
    <location>
        <begin position="49"/>
        <end position="69"/>
    </location>
</feature>
<gene>
    <name evidence="4" type="ORF">QBC46DRAFT_1619</name>
</gene>
<keyword evidence="5" id="KW-1185">Reference proteome</keyword>
<dbReference type="EMBL" id="MU853752">
    <property type="protein sequence ID" value="KAK3946174.1"/>
    <property type="molecule type" value="Genomic_DNA"/>
</dbReference>
<dbReference type="Pfam" id="PF24535">
    <property type="entry name" value="DUF7598"/>
    <property type="match status" value="1"/>
</dbReference>
<name>A0AAN6SA66_9PEZI</name>
<evidence type="ECO:0000256" key="2">
    <source>
        <dbReference type="SAM" id="Phobius"/>
    </source>
</evidence>